<keyword evidence="2 4" id="KW-0442">Lipid degradation</keyword>
<dbReference type="PANTHER" id="PTHR24185">
    <property type="entry name" value="CALCIUM-INDEPENDENT PHOSPHOLIPASE A2-GAMMA"/>
    <property type="match status" value="1"/>
</dbReference>
<feature type="signal peptide" evidence="5">
    <location>
        <begin position="1"/>
        <end position="25"/>
    </location>
</feature>
<proteinExistence type="predicted"/>
<dbReference type="EMBL" id="UIVT01000003">
    <property type="protein sequence ID" value="SVP93908.1"/>
    <property type="molecule type" value="Genomic_DNA"/>
</dbReference>
<dbReference type="Gene3D" id="3.40.1090.10">
    <property type="entry name" value="Cytosolic phospholipase A2 catalytic domain"/>
    <property type="match status" value="1"/>
</dbReference>
<dbReference type="InterPro" id="IPR016035">
    <property type="entry name" value="Acyl_Trfase/lysoPLipase"/>
</dbReference>
<feature type="active site" description="Nucleophile" evidence="4">
    <location>
        <position position="830"/>
    </location>
</feature>
<evidence type="ECO:0000256" key="1">
    <source>
        <dbReference type="ARBA" id="ARBA00022801"/>
    </source>
</evidence>
<feature type="short sequence motif" description="GXGXXG" evidence="4">
    <location>
        <begin position="796"/>
        <end position="801"/>
    </location>
</feature>
<keyword evidence="3 4" id="KW-0443">Lipid metabolism</keyword>
<dbReference type="Pfam" id="PF01734">
    <property type="entry name" value="Patatin"/>
    <property type="match status" value="1"/>
</dbReference>
<feature type="active site" description="Proton acceptor" evidence="4">
    <location>
        <position position="990"/>
    </location>
</feature>
<dbReference type="GO" id="GO:0004620">
    <property type="term" value="F:phospholipase activity"/>
    <property type="evidence" value="ECO:0007669"/>
    <property type="project" value="InterPro"/>
</dbReference>
<name>A0A3B0MTH5_THEAN</name>
<dbReference type="AlphaFoldDB" id="A0A3B0MTH5"/>
<evidence type="ECO:0000256" key="3">
    <source>
        <dbReference type="ARBA" id="ARBA00023098"/>
    </source>
</evidence>
<dbReference type="InterPro" id="IPR045217">
    <property type="entry name" value="PNPLA8-like"/>
</dbReference>
<dbReference type="PANTHER" id="PTHR24185:SF1">
    <property type="entry name" value="CALCIUM-INDEPENDENT PHOSPHOLIPASE A2-GAMMA"/>
    <property type="match status" value="1"/>
</dbReference>
<evidence type="ECO:0000256" key="5">
    <source>
        <dbReference type="SAM" id="SignalP"/>
    </source>
</evidence>
<dbReference type="CDD" id="cd07211">
    <property type="entry name" value="Pat_PNPLA8"/>
    <property type="match status" value="1"/>
</dbReference>
<protein>
    <submittedName>
        <fullName evidence="7">Patatin-like phospholipase, putative</fullName>
    </submittedName>
</protein>
<keyword evidence="1 4" id="KW-0378">Hydrolase</keyword>
<dbReference type="GO" id="GO:0016020">
    <property type="term" value="C:membrane"/>
    <property type="evidence" value="ECO:0007669"/>
    <property type="project" value="TreeGrafter"/>
</dbReference>
<evidence type="ECO:0000313" key="7">
    <source>
        <dbReference type="EMBL" id="SVP93104.1"/>
    </source>
</evidence>
<accession>A0A3B0MTH5</accession>
<feature type="short sequence motif" description="DGA/G" evidence="4">
    <location>
        <begin position="990"/>
        <end position="992"/>
    </location>
</feature>
<dbReference type="EMBL" id="UIVS01000003">
    <property type="protein sequence ID" value="SVP93104.1"/>
    <property type="molecule type" value="Genomic_DNA"/>
</dbReference>
<dbReference type="VEuPathDB" id="PiroplasmaDB:TA18220"/>
<dbReference type="PROSITE" id="PS51635">
    <property type="entry name" value="PNPLA"/>
    <property type="match status" value="1"/>
</dbReference>
<evidence type="ECO:0000256" key="4">
    <source>
        <dbReference type="PROSITE-ProRule" id="PRU01161"/>
    </source>
</evidence>
<sequence>MESNPFKCKIQFIILTVLYLSRVPAIGMWKTTDRNVLDTFQQHLWKTSQNKTQQAFIYRPLSGSFKIQTMVSRDLKKSQKNLITLRKPIKLYSAGQKSTNLNVKDNKQTLRNRLSSGNTILNKLSPKNVFRTYSSSSVETKNDSTLDYELETLHYPDLKFNLVLKKAEKIIFENLKDKDLKNQLSALNAINMFVRTCNFVDRFIKGGLLSTLLDVLEKPYQKSIWKLVNTYIWPNKPLQTPELLSIQELVLRILISLSKFSDKLRNEMVKNESLKKTLLKIYCIYNQLQSQESGKELKDVVNTRSKVDFKSLLDELFLSLGYKVDEKITLVSPKVKEPDSKEESWTWEKMFSFSSSEDNGSIISIENYLIPVKHTNKVVKQDKNTQLLWIPYYYSSLDPKESLLRNLRINLGHFNNISGLDDLSKFTLKSSKISSKTPYQLGLLAINLSATDNSKVEPENDVQMEIMCNINMEPHHEFSLATVTTRLLDIMKVTTDFRVLNDIFTELWTLLALKSDEVMETLDRGLNLDLLADIVNYSCFEFDDENLLTKPYFPTGLTSKIGLNEKVSNIFDRLTSLKNMLKDHFINSPKGSIPNLLYNFLYPATPECNNISVDLDYINTRIDRTKSERIERFSQNDPEDAKVLQMTLLGFLVDLIYLDGNRSFTKIRDHNRFIDSVKRVRSIVKPPVKLENISEDERHKYRPLIDKRLVLKTIATNVVNQENLNLDYSLFNTYKGLSLNGIDFLNLRMTSWKTQKHCLNEDMGRTFNSNKLLNILGYHEQKTFENRGVRILSIDGGGSKGVVALEILDYLNKQLEKPLHECFDIICGTSTGGLLASLVALEKMEISEIQKLYDSMIKSIFVRDYYPITGTRLLFRHAIYDDTTLKDILKTSLEEIELIDYSVDSTCPKFFCVSTQMDVTPLRPIIWRNYNYHKDIYSLGSKDLTIEDLNKLIEIIGGSCTIRLRDAIKATTSALGYFPLFERNGHLYGDGALYCNNPSVVALIESKLLYPDTPVELLVSVGNGLSQFNPNGSNDPGNCQSDDVTNLVKLYENFMDHGTSNIKKENKNLSIDQLITHLSYAVTTSEMTHSALEFTMPRDVYYRLTPIILNAKIDETNPEVLNKIKDQTKQYLKLSHIQDKFNSIKNIINS</sequence>
<dbReference type="GO" id="GO:0006631">
    <property type="term" value="P:fatty acid metabolic process"/>
    <property type="evidence" value="ECO:0007669"/>
    <property type="project" value="TreeGrafter"/>
</dbReference>
<dbReference type="InterPro" id="IPR002641">
    <property type="entry name" value="PNPLA_dom"/>
</dbReference>
<gene>
    <name evidence="8" type="ORF">TAT_000290300</name>
    <name evidence="7" type="ORF">TAV_000290400</name>
</gene>
<evidence type="ECO:0000256" key="2">
    <source>
        <dbReference type="ARBA" id="ARBA00022963"/>
    </source>
</evidence>
<dbReference type="GO" id="GO:0016042">
    <property type="term" value="P:lipid catabolic process"/>
    <property type="evidence" value="ECO:0007669"/>
    <property type="project" value="UniProtKB-UniRule"/>
</dbReference>
<evidence type="ECO:0000313" key="8">
    <source>
        <dbReference type="EMBL" id="SVP93908.1"/>
    </source>
</evidence>
<feature type="short sequence motif" description="GXSXG" evidence="4">
    <location>
        <begin position="828"/>
        <end position="832"/>
    </location>
</feature>
<feature type="chain" id="PRO_5033366894" evidence="5">
    <location>
        <begin position="26"/>
        <end position="1150"/>
    </location>
</feature>
<dbReference type="SUPFAM" id="SSF52151">
    <property type="entry name" value="FabD/lysophospholipase-like"/>
    <property type="match status" value="1"/>
</dbReference>
<organism evidence="7">
    <name type="scientific">Theileria annulata</name>
    <dbReference type="NCBI Taxonomy" id="5874"/>
    <lineage>
        <taxon>Eukaryota</taxon>
        <taxon>Sar</taxon>
        <taxon>Alveolata</taxon>
        <taxon>Apicomplexa</taxon>
        <taxon>Aconoidasida</taxon>
        <taxon>Piroplasmida</taxon>
        <taxon>Theileriidae</taxon>
        <taxon>Theileria</taxon>
    </lineage>
</organism>
<evidence type="ECO:0000259" key="6">
    <source>
        <dbReference type="PROSITE" id="PS51635"/>
    </source>
</evidence>
<keyword evidence="5" id="KW-0732">Signal</keyword>
<reference evidence="7" key="1">
    <citation type="submission" date="2018-07" db="EMBL/GenBank/DDBJ databases">
        <authorList>
            <person name="Quirk P.G."/>
            <person name="Krulwich T.A."/>
        </authorList>
    </citation>
    <scope>NUCLEOTIDE SEQUENCE</scope>
    <source>
        <strain evidence="7">Anand</strain>
    </source>
</reference>
<feature type="domain" description="PNPLA" evidence="6">
    <location>
        <begin position="792"/>
        <end position="1003"/>
    </location>
</feature>